<evidence type="ECO:0000256" key="8">
    <source>
        <dbReference type="SAM" id="MobiDB-lite"/>
    </source>
</evidence>
<evidence type="ECO:0000313" key="11">
    <source>
        <dbReference type="Proteomes" id="UP000663860"/>
    </source>
</evidence>
<feature type="compositionally biased region" description="Basic and acidic residues" evidence="8">
    <location>
        <begin position="35"/>
        <end position="61"/>
    </location>
</feature>
<feature type="domain" description="3CxxC-type" evidence="9">
    <location>
        <begin position="299"/>
        <end position="429"/>
    </location>
</feature>
<evidence type="ECO:0000256" key="7">
    <source>
        <dbReference type="ARBA" id="ARBA00023136"/>
    </source>
</evidence>
<dbReference type="InterPro" id="IPR027377">
    <property type="entry name" value="ZAR1/RTP1-5-like_Znf-3CxxC"/>
</dbReference>
<evidence type="ECO:0000256" key="4">
    <source>
        <dbReference type="ARBA" id="ARBA00022771"/>
    </source>
</evidence>
<dbReference type="PANTHER" id="PTHR14402:SF10">
    <property type="entry name" value="3CXXC-TYPE DOMAIN-CONTAINING PROTEIN"/>
    <property type="match status" value="1"/>
</dbReference>
<dbReference type="GO" id="GO:0008270">
    <property type="term" value="F:zinc ion binding"/>
    <property type="evidence" value="ECO:0007669"/>
    <property type="project" value="UniProtKB-KW"/>
</dbReference>
<dbReference type="Pfam" id="PF13695">
    <property type="entry name" value="Zn_ribbon_3CxxC"/>
    <property type="match status" value="2"/>
</dbReference>
<keyword evidence="3" id="KW-0479">Metal-binding</keyword>
<proteinExistence type="predicted"/>
<name>A0A813MT44_9BILA</name>
<evidence type="ECO:0000256" key="5">
    <source>
        <dbReference type="ARBA" id="ARBA00022833"/>
    </source>
</evidence>
<comment type="subcellular location">
    <subcellularLocation>
        <location evidence="1">Membrane</location>
        <topology evidence="1">Single-pass membrane protein</topology>
    </subcellularLocation>
</comment>
<keyword evidence="6" id="KW-1133">Transmembrane helix</keyword>
<comment type="caution">
    <text evidence="10">The sequence shown here is derived from an EMBL/GenBank/DDBJ whole genome shotgun (WGS) entry which is preliminary data.</text>
</comment>
<evidence type="ECO:0000256" key="3">
    <source>
        <dbReference type="ARBA" id="ARBA00022723"/>
    </source>
</evidence>
<dbReference type="GO" id="GO:0031849">
    <property type="term" value="F:olfactory receptor binding"/>
    <property type="evidence" value="ECO:0007669"/>
    <property type="project" value="TreeGrafter"/>
</dbReference>
<dbReference type="GO" id="GO:0006612">
    <property type="term" value="P:protein targeting to membrane"/>
    <property type="evidence" value="ECO:0007669"/>
    <property type="project" value="TreeGrafter"/>
</dbReference>
<dbReference type="PANTHER" id="PTHR14402">
    <property type="entry name" value="RECEPTOR TRANSPORTING PROTEIN"/>
    <property type="match status" value="1"/>
</dbReference>
<gene>
    <name evidence="10" type="ORF">IZO911_LOCUS2401</name>
</gene>
<evidence type="ECO:0000256" key="2">
    <source>
        <dbReference type="ARBA" id="ARBA00022692"/>
    </source>
</evidence>
<organism evidence="10 11">
    <name type="scientific">Adineta steineri</name>
    <dbReference type="NCBI Taxonomy" id="433720"/>
    <lineage>
        <taxon>Eukaryota</taxon>
        <taxon>Metazoa</taxon>
        <taxon>Spiralia</taxon>
        <taxon>Gnathifera</taxon>
        <taxon>Rotifera</taxon>
        <taxon>Eurotatoria</taxon>
        <taxon>Bdelloidea</taxon>
        <taxon>Adinetida</taxon>
        <taxon>Adinetidae</taxon>
        <taxon>Adineta</taxon>
    </lineage>
</organism>
<dbReference type="GO" id="GO:0016020">
    <property type="term" value="C:membrane"/>
    <property type="evidence" value="ECO:0007669"/>
    <property type="project" value="UniProtKB-SubCell"/>
</dbReference>
<dbReference type="GO" id="GO:0051205">
    <property type="term" value="P:protein insertion into membrane"/>
    <property type="evidence" value="ECO:0007669"/>
    <property type="project" value="TreeGrafter"/>
</dbReference>
<evidence type="ECO:0000256" key="1">
    <source>
        <dbReference type="ARBA" id="ARBA00004167"/>
    </source>
</evidence>
<feature type="compositionally biased region" description="Polar residues" evidence="8">
    <location>
        <begin position="72"/>
        <end position="83"/>
    </location>
</feature>
<keyword evidence="7" id="KW-0472">Membrane</keyword>
<keyword evidence="5" id="KW-0862">Zinc</keyword>
<reference evidence="10" key="1">
    <citation type="submission" date="2021-02" db="EMBL/GenBank/DDBJ databases">
        <authorList>
            <person name="Nowell W R."/>
        </authorList>
    </citation>
    <scope>NUCLEOTIDE SEQUENCE</scope>
</reference>
<dbReference type="AlphaFoldDB" id="A0A813MT44"/>
<sequence length="433" mass="49775">MTGTLFKRQHSSSAGYTNVDKMARPALRRSLSANYEHEVNETTNDNECKEKPSIKCDRIPSDADSGVEDFDQNGSSCGSSQADNIDGKEPLTDFGACVDEDLEENTTPVIPEPSTNSAPQNVDPSSKDFGACADGDLEENTTLVIPEPSTNSVPQNVDPINKDFGACVDKDLLDRVAKVPHDEKKYFCDNTMWVFHGEHARLIHFPVRSRYPWCNYYLLPENEVGSDPRTWDGYVFEVLNNAKAQFQCSNIYCRHVWTSMRARISFVVSRPQKNGFVVLKIYRQGCEECKCGVLEDAIWYMAQFQCSNIYCRHVWTSMRARISFVVSRPQKNGFVVLKIYRQGCEECKCGVLEDAIWYMEEVCRVMEDLRVTIFNRYFPDTIKYENLQSENVHQNNIQRPQRLRYNDKQRQGNMGAPHEKFQCEACQYNRCYQ</sequence>
<protein>
    <recommendedName>
        <fullName evidence="9">3CxxC-type domain-containing protein</fullName>
    </recommendedName>
</protein>
<feature type="region of interest" description="Disordered" evidence="8">
    <location>
        <begin position="1"/>
        <end position="85"/>
    </location>
</feature>
<evidence type="ECO:0000256" key="6">
    <source>
        <dbReference type="ARBA" id="ARBA00022989"/>
    </source>
</evidence>
<dbReference type="InterPro" id="IPR026096">
    <property type="entry name" value="R-trans_p"/>
</dbReference>
<evidence type="ECO:0000259" key="9">
    <source>
        <dbReference type="SMART" id="SM01328"/>
    </source>
</evidence>
<dbReference type="Proteomes" id="UP000663860">
    <property type="component" value="Unassembled WGS sequence"/>
</dbReference>
<keyword evidence="4" id="KW-0863">Zinc-finger</keyword>
<dbReference type="EMBL" id="CAJNOE010000012">
    <property type="protein sequence ID" value="CAF0725793.1"/>
    <property type="molecule type" value="Genomic_DNA"/>
</dbReference>
<keyword evidence="2" id="KW-0812">Transmembrane</keyword>
<evidence type="ECO:0000313" key="10">
    <source>
        <dbReference type="EMBL" id="CAF0725793.1"/>
    </source>
</evidence>
<dbReference type="SMART" id="SM01328">
    <property type="entry name" value="zf-3CxxC"/>
    <property type="match status" value="1"/>
</dbReference>
<accession>A0A813MT44</accession>